<proteinExistence type="predicted"/>
<accession>A1VPH4</accession>
<dbReference type="HOGENOM" id="CLU_1934592_0_0_4"/>
<organism evidence="1 2">
    <name type="scientific">Polaromonas naphthalenivorans (strain CJ2)</name>
    <dbReference type="NCBI Taxonomy" id="365044"/>
    <lineage>
        <taxon>Bacteria</taxon>
        <taxon>Pseudomonadati</taxon>
        <taxon>Pseudomonadota</taxon>
        <taxon>Betaproteobacteria</taxon>
        <taxon>Burkholderiales</taxon>
        <taxon>Comamonadaceae</taxon>
        <taxon>Polaromonas</taxon>
    </lineage>
</organism>
<reference evidence="2" key="1">
    <citation type="journal article" date="2009" name="Environ. Microbiol.">
        <title>The genome of Polaromonas naphthalenivorans strain CJ2, isolated from coal tar-contaminated sediment, reveals physiological and metabolic versatility and evolution through extensive horizontal gene transfer.</title>
        <authorList>
            <person name="Yagi J.M."/>
            <person name="Sims D."/>
            <person name="Brettin T."/>
            <person name="Bruce D."/>
            <person name="Madsen E.L."/>
        </authorList>
    </citation>
    <scope>NUCLEOTIDE SEQUENCE [LARGE SCALE GENOMIC DNA]</scope>
    <source>
        <strain evidence="2">CJ2</strain>
    </source>
</reference>
<gene>
    <name evidence="1" type="ordered locus">Pnap_2244</name>
</gene>
<dbReference type="KEGG" id="pna:Pnap_2244"/>
<evidence type="ECO:0000313" key="2">
    <source>
        <dbReference type="Proteomes" id="UP000000644"/>
    </source>
</evidence>
<dbReference type="OrthoDB" id="7058206at2"/>
<dbReference type="RefSeq" id="WP_011801630.1">
    <property type="nucleotide sequence ID" value="NC_008781.1"/>
</dbReference>
<keyword evidence="2" id="KW-1185">Reference proteome</keyword>
<protein>
    <submittedName>
        <fullName evidence="1">Uncharacterized protein</fullName>
    </submittedName>
</protein>
<dbReference type="EMBL" id="CP000529">
    <property type="protein sequence ID" value="ABM37552.1"/>
    <property type="molecule type" value="Genomic_DNA"/>
</dbReference>
<dbReference type="STRING" id="365044.Pnap_2244"/>
<evidence type="ECO:0000313" key="1">
    <source>
        <dbReference type="EMBL" id="ABM37552.1"/>
    </source>
</evidence>
<dbReference type="Proteomes" id="UP000000644">
    <property type="component" value="Chromosome"/>
</dbReference>
<sequence length="132" mass="14191">MADTFLSDAVVVIGVGPAMTYGTPALLQPVYLSVESGAVKDYVTGMLGKGIGRVRGDTVKSESGAEIIVSCKCRLIREKDGLQVRELLSDPVTGIYDFMYVDELQLYTVLAYDHTGAFRAVVADGQVPELMP</sequence>
<dbReference type="AlphaFoldDB" id="A1VPH4"/>
<name>A1VPH4_POLNA</name>